<dbReference type="PROSITE" id="PS00197">
    <property type="entry name" value="2FE2S_FER_1"/>
    <property type="match status" value="1"/>
</dbReference>
<gene>
    <name evidence="10" type="ORF">DNK34_12480</name>
    <name evidence="9" type="ORF">DNK44_13610</name>
</gene>
<evidence type="ECO:0000313" key="10">
    <source>
        <dbReference type="EMBL" id="TBV05358.1"/>
    </source>
</evidence>
<dbReference type="InterPro" id="IPR001041">
    <property type="entry name" value="2Fe-2S_ferredoxin-type"/>
</dbReference>
<feature type="domain" description="2Fe-2S ferredoxin-type" evidence="7">
    <location>
        <begin position="231"/>
        <end position="316"/>
    </location>
</feature>
<dbReference type="GO" id="GO:0016491">
    <property type="term" value="F:oxidoreductase activity"/>
    <property type="evidence" value="ECO:0007669"/>
    <property type="project" value="UniProtKB-KW"/>
</dbReference>
<sequence length="316" mass="34328">MSTIAVTVSAIEPQGRANRSLRLEAVAGRLPAFEAGAHIDLHLPNGLVRQYSLANAPHQRDHYLLCVKREPGSRGGSEFIHSQLAVGCQLQVSPPRNAFPLRLAEHCLLVAAGIGITPLLSMAETLQAEGRSFSLHYYTRTPQDVAFADRLRERFAPASIHLHHSSQGRSPRQHLPAELLDRRPGSRLYLCGPQAFMAALRERAHHLGWPDEHVHSEAFAACAEERTGASFEVRLARSGRTLTVNADQSIAAALMASGVDVPLSCEMGICGACLTGLLEGQGDHRDHVLSEAEKAADRQIALCCSRSRSARLVLDI</sequence>
<dbReference type="PANTHER" id="PTHR47354:SF1">
    <property type="entry name" value="CARNITINE MONOOXYGENASE REDUCTASE SUBUNIT"/>
    <property type="match status" value="1"/>
</dbReference>
<dbReference type="Gene3D" id="3.40.50.80">
    <property type="entry name" value="Nucleotide-binding domain of ferredoxin-NADP reductase (FNR) module"/>
    <property type="match status" value="1"/>
</dbReference>
<dbReference type="PROSITE" id="PS51384">
    <property type="entry name" value="FAD_FR"/>
    <property type="match status" value="1"/>
</dbReference>
<dbReference type="Pfam" id="PF00175">
    <property type="entry name" value="NAD_binding_1"/>
    <property type="match status" value="1"/>
</dbReference>
<keyword evidence="6" id="KW-0411">Iron-sulfur</keyword>
<dbReference type="SUPFAM" id="SSF54292">
    <property type="entry name" value="2Fe-2S ferredoxin-like"/>
    <property type="match status" value="1"/>
</dbReference>
<dbReference type="InterPro" id="IPR017927">
    <property type="entry name" value="FAD-bd_FR_type"/>
</dbReference>
<dbReference type="InterPro" id="IPR012675">
    <property type="entry name" value="Beta-grasp_dom_sf"/>
</dbReference>
<keyword evidence="11" id="KW-1185">Reference proteome</keyword>
<dbReference type="InterPro" id="IPR006058">
    <property type="entry name" value="2Fe2S_fd_BS"/>
</dbReference>
<keyword evidence="1" id="KW-0285">Flavoprotein</keyword>
<dbReference type="GO" id="GO:0046872">
    <property type="term" value="F:metal ion binding"/>
    <property type="evidence" value="ECO:0007669"/>
    <property type="project" value="UniProtKB-KW"/>
</dbReference>
<keyword evidence="2" id="KW-0001">2Fe-2S</keyword>
<dbReference type="InterPro" id="IPR017938">
    <property type="entry name" value="Riboflavin_synthase-like_b-brl"/>
</dbReference>
<dbReference type="InterPro" id="IPR039261">
    <property type="entry name" value="FNR_nucleotide-bd"/>
</dbReference>
<evidence type="ECO:0000313" key="11">
    <source>
        <dbReference type="Proteomes" id="UP000291334"/>
    </source>
</evidence>
<dbReference type="Gene3D" id="2.40.30.10">
    <property type="entry name" value="Translation factors"/>
    <property type="match status" value="1"/>
</dbReference>
<accession>A0A4Q9R0J1</accession>
<dbReference type="EMBL" id="QJUM01000013">
    <property type="protein sequence ID" value="TBV05358.1"/>
    <property type="molecule type" value="Genomic_DNA"/>
</dbReference>
<dbReference type="CDD" id="cd06185">
    <property type="entry name" value="PDR_like"/>
    <property type="match status" value="1"/>
</dbReference>
<dbReference type="Proteomes" id="UP000291334">
    <property type="component" value="Unassembled WGS sequence"/>
</dbReference>
<dbReference type="PROSITE" id="PS51085">
    <property type="entry name" value="2FE2S_FER_2"/>
    <property type="match status" value="1"/>
</dbReference>
<dbReference type="InterPro" id="IPR036010">
    <property type="entry name" value="2Fe-2S_ferredoxin-like_sf"/>
</dbReference>
<dbReference type="GO" id="GO:0051537">
    <property type="term" value="F:2 iron, 2 sulfur cluster binding"/>
    <property type="evidence" value="ECO:0007669"/>
    <property type="project" value="UniProtKB-KW"/>
</dbReference>
<keyword evidence="5" id="KW-0408">Iron</keyword>
<evidence type="ECO:0000256" key="5">
    <source>
        <dbReference type="ARBA" id="ARBA00023004"/>
    </source>
</evidence>
<keyword evidence="3" id="KW-0479">Metal-binding</keyword>
<evidence type="ECO:0000256" key="6">
    <source>
        <dbReference type="ARBA" id="ARBA00023014"/>
    </source>
</evidence>
<dbReference type="EMBL" id="QJUL01000017">
    <property type="protein sequence ID" value="TBU91963.1"/>
    <property type="molecule type" value="Genomic_DNA"/>
</dbReference>
<dbReference type="Pfam" id="PF00111">
    <property type="entry name" value="Fer2"/>
    <property type="match status" value="1"/>
</dbReference>
<dbReference type="PRINTS" id="PR00409">
    <property type="entry name" value="PHDIOXRDTASE"/>
</dbReference>
<evidence type="ECO:0000259" key="8">
    <source>
        <dbReference type="PROSITE" id="PS51384"/>
    </source>
</evidence>
<protein>
    <submittedName>
        <fullName evidence="9">Xanthine hydroxylase reductase</fullName>
    </submittedName>
</protein>
<dbReference type="OrthoDB" id="9801223at2"/>
<keyword evidence="4" id="KW-0560">Oxidoreductase</keyword>
<reference evidence="11 12" key="1">
    <citation type="submission" date="2018-06" db="EMBL/GenBank/DDBJ databases">
        <title>Three novel Pseudomonas species isolated from symptomatic oak.</title>
        <authorList>
            <person name="Bueno-Gonzalez V."/>
            <person name="Brady C."/>
        </authorList>
    </citation>
    <scope>NUCLEOTIDE SEQUENCE [LARGE SCALE GENOMIC DNA]</scope>
    <source>
        <strain evidence="10 11">P26B</strain>
        <strain evidence="9 12">P6B</strain>
    </source>
</reference>
<evidence type="ECO:0000256" key="1">
    <source>
        <dbReference type="ARBA" id="ARBA00022630"/>
    </source>
</evidence>
<evidence type="ECO:0000313" key="12">
    <source>
        <dbReference type="Proteomes" id="UP000293172"/>
    </source>
</evidence>
<name>A0A4Q9R0J1_9GAMM</name>
<dbReference type="RefSeq" id="WP_131174773.1">
    <property type="nucleotide sequence ID" value="NZ_QJUL01000017.1"/>
</dbReference>
<evidence type="ECO:0000256" key="4">
    <source>
        <dbReference type="ARBA" id="ARBA00023002"/>
    </source>
</evidence>
<dbReference type="PANTHER" id="PTHR47354">
    <property type="entry name" value="NADH OXIDOREDUCTASE HCR"/>
    <property type="match status" value="1"/>
</dbReference>
<dbReference type="SUPFAM" id="SSF63380">
    <property type="entry name" value="Riboflavin synthase domain-like"/>
    <property type="match status" value="1"/>
</dbReference>
<dbReference type="CDD" id="cd00207">
    <property type="entry name" value="fer2"/>
    <property type="match status" value="1"/>
</dbReference>
<dbReference type="Proteomes" id="UP000293172">
    <property type="component" value="Unassembled WGS sequence"/>
</dbReference>
<organism evidence="9 12">
    <name type="scientific">Phytopseudomonas dryadis</name>
    <dbReference type="NCBI Taxonomy" id="2487520"/>
    <lineage>
        <taxon>Bacteria</taxon>
        <taxon>Pseudomonadati</taxon>
        <taxon>Pseudomonadota</taxon>
        <taxon>Gammaproteobacteria</taxon>
        <taxon>Pseudomonadales</taxon>
        <taxon>Pseudomonadaceae</taxon>
        <taxon>Phytopseudomonas</taxon>
    </lineage>
</organism>
<feature type="domain" description="FAD-binding FR-type" evidence="8">
    <location>
        <begin position="1"/>
        <end position="102"/>
    </location>
</feature>
<evidence type="ECO:0000256" key="3">
    <source>
        <dbReference type="ARBA" id="ARBA00022723"/>
    </source>
</evidence>
<evidence type="ECO:0000256" key="2">
    <source>
        <dbReference type="ARBA" id="ARBA00022714"/>
    </source>
</evidence>
<dbReference type="SUPFAM" id="SSF52343">
    <property type="entry name" value="Ferredoxin reductase-like, C-terminal NADP-linked domain"/>
    <property type="match status" value="1"/>
</dbReference>
<evidence type="ECO:0000313" key="9">
    <source>
        <dbReference type="EMBL" id="TBU91963.1"/>
    </source>
</evidence>
<evidence type="ECO:0000259" key="7">
    <source>
        <dbReference type="PROSITE" id="PS51085"/>
    </source>
</evidence>
<dbReference type="AlphaFoldDB" id="A0A4Q9R0J1"/>
<dbReference type="InterPro" id="IPR050415">
    <property type="entry name" value="MRET"/>
</dbReference>
<dbReference type="InterPro" id="IPR001433">
    <property type="entry name" value="OxRdtase_FAD/NAD-bd"/>
</dbReference>
<dbReference type="Gene3D" id="3.10.20.30">
    <property type="match status" value="1"/>
</dbReference>
<proteinExistence type="predicted"/>
<comment type="caution">
    <text evidence="9">The sequence shown here is derived from an EMBL/GenBank/DDBJ whole genome shotgun (WGS) entry which is preliminary data.</text>
</comment>